<dbReference type="InterPro" id="IPR019720">
    <property type="entry name" value="Plasmid_stability_protein_StbB"/>
</dbReference>
<protein>
    <submittedName>
        <fullName evidence="1">Plasmid stability protein StbB</fullName>
    </submittedName>
</protein>
<keyword evidence="1" id="KW-0614">Plasmid</keyword>
<dbReference type="Gene3D" id="6.10.290.20">
    <property type="match status" value="1"/>
</dbReference>
<dbReference type="AlphaFoldDB" id="A0A0N9ND53"/>
<geneLocation type="plasmid" evidence="1">
    <name>Drgb2</name>
</geneLocation>
<reference evidence="1" key="1">
    <citation type="journal article" date="2015" name="Environ. Microbiol.">
        <title>Plasmids from the gut microbiome of cabbage root fly larvae encode SaxA that catalyses the conversion of the plant toxin 2-phenylethyl isothiocyanate.</title>
        <authorList>
            <person name="Welte C.U."/>
            <person name="de Graaf R.M."/>
            <person name="van den Bosch T.J."/>
            <person name="Op den Camp H.J."/>
            <person name="van Dam N.M."/>
            <person name="Jetten M.S."/>
        </authorList>
    </citation>
    <scope>NUCLEOTIDE SEQUENCE</scope>
    <source>
        <plasmid evidence="1">Drgb2</plasmid>
    </source>
</reference>
<organism evidence="1">
    <name type="scientific">Pectobacterium carotovorum</name>
    <name type="common">Erwinia carotovora</name>
    <dbReference type="NCBI Taxonomy" id="554"/>
    <lineage>
        <taxon>Bacteria</taxon>
        <taxon>Pseudomonadati</taxon>
        <taxon>Pseudomonadota</taxon>
        <taxon>Gammaproteobacteria</taxon>
        <taxon>Enterobacterales</taxon>
        <taxon>Pectobacteriaceae</taxon>
        <taxon>Pectobacterium</taxon>
    </lineage>
</organism>
<reference evidence="1" key="2">
    <citation type="submission" date="2015-07" db="EMBL/GenBank/DDBJ databases">
        <authorList>
            <person name="Welte C."/>
            <person name="de Graaf R."/>
            <person name="van den Bosch T.J.M."/>
            <person name="Op den Camp H."/>
            <person name="van Dam N."/>
            <person name="Jetten M."/>
        </authorList>
    </citation>
    <scope>NUCLEOTIDE SEQUENCE</scope>
    <source>
        <plasmid evidence="1">Drgb2</plasmid>
    </source>
</reference>
<dbReference type="Pfam" id="PF10784">
    <property type="entry name" value="Plasmid_stab_B"/>
    <property type="match status" value="1"/>
</dbReference>
<dbReference type="RefSeq" id="WP_181375502.1">
    <property type="nucleotide sequence ID" value="NZ_KT351733.1"/>
</dbReference>
<sequence length="128" mass="14209">MSHERKKFTLYLHPENPADKQALEVIESIPRSARGEFFRHAFICGAALQHLDTRLPALLATLFNETLTAEQLVMLISQTTGWKPSQAEIQAVIKALGVSSTLKEDSSITEIKADQPLAKVKNKLSKLV</sequence>
<proteinExistence type="predicted"/>
<evidence type="ECO:0000313" key="1">
    <source>
        <dbReference type="EMBL" id="ALG88520.1"/>
    </source>
</evidence>
<dbReference type="InterPro" id="IPR038307">
    <property type="entry name" value="StbB_sf"/>
</dbReference>
<accession>A0A0N9ND53</accession>
<name>A0A0N9ND53_PECCA</name>
<dbReference type="EMBL" id="KT351733">
    <property type="protein sequence ID" value="ALG88520.1"/>
    <property type="molecule type" value="Genomic_DNA"/>
</dbReference>